<accession>A0A4Q8LAD9</accession>
<dbReference type="Proteomes" id="UP000292627">
    <property type="component" value="Unassembled WGS sequence"/>
</dbReference>
<evidence type="ECO:0000313" key="2">
    <source>
        <dbReference type="Proteomes" id="UP000292627"/>
    </source>
</evidence>
<protein>
    <submittedName>
        <fullName evidence="1">Uncharacterized protein</fullName>
    </submittedName>
</protein>
<organism evidence="1 2">
    <name type="scientific">Pseudoxanthomonas winnipegensis</name>
    <dbReference type="NCBI Taxonomy" id="2480810"/>
    <lineage>
        <taxon>Bacteria</taxon>
        <taxon>Pseudomonadati</taxon>
        <taxon>Pseudomonadota</taxon>
        <taxon>Gammaproteobacteria</taxon>
        <taxon>Lysobacterales</taxon>
        <taxon>Lysobacteraceae</taxon>
        <taxon>Pseudoxanthomonas</taxon>
    </lineage>
</organism>
<sequence>MNEFLREELANILRESPLPDILDPGIEQSLAEAKLLLQVVQPAGSQTDTLEARTISAALDRVNRATELLAKRNAQK</sequence>
<dbReference type="RefSeq" id="WP_130551064.1">
    <property type="nucleotide sequence ID" value="NZ_SHLZ01000012.1"/>
</dbReference>
<reference evidence="1 2" key="1">
    <citation type="submission" date="2019-02" db="EMBL/GenBank/DDBJ databases">
        <title>WGS of Pseudoxanthomonas species novum from clinical isolates.</title>
        <authorList>
            <person name="Bernier A.-M."/>
            <person name="Bernard K."/>
            <person name="Vachon A."/>
        </authorList>
    </citation>
    <scope>NUCLEOTIDE SEQUENCE [LARGE SCALE GENOMIC DNA]</scope>
    <source>
        <strain evidence="1 2">NML171200</strain>
    </source>
</reference>
<comment type="caution">
    <text evidence="1">The sequence shown here is derived from an EMBL/GenBank/DDBJ whole genome shotgun (WGS) entry which is preliminary data.</text>
</comment>
<proteinExistence type="predicted"/>
<name>A0A4Q8LAD9_9GAMM</name>
<dbReference type="AlphaFoldDB" id="A0A4Q8LAD9"/>
<evidence type="ECO:0000313" key="1">
    <source>
        <dbReference type="EMBL" id="TAA25430.1"/>
    </source>
</evidence>
<gene>
    <name evidence="1" type="ORF">EA660_08195</name>
</gene>
<dbReference type="EMBL" id="SHMC01000003">
    <property type="protein sequence ID" value="TAA25430.1"/>
    <property type="molecule type" value="Genomic_DNA"/>
</dbReference>